<keyword evidence="2" id="KW-1185">Reference proteome</keyword>
<accession>D5EIS9</accession>
<proteinExistence type="predicted"/>
<protein>
    <submittedName>
        <fullName evidence="1">Uncharacterized protein</fullName>
    </submittedName>
</protein>
<dbReference type="HOGENOM" id="CLU_2034112_0_0_0"/>
<evidence type="ECO:0000313" key="1">
    <source>
        <dbReference type="EMBL" id="ADE54328.1"/>
    </source>
</evidence>
<gene>
    <name evidence="1" type="ordered locus">Caka_1308</name>
</gene>
<reference evidence="1 2" key="1">
    <citation type="journal article" date="2010" name="Stand. Genomic Sci.">
        <title>Complete genome sequence of Coraliomargarita akajimensis type strain (04OKA010-24).</title>
        <authorList>
            <person name="Mavromatis K."/>
            <person name="Abt B."/>
            <person name="Brambilla E."/>
            <person name="Lapidus A."/>
            <person name="Copeland A."/>
            <person name="Deshpande S."/>
            <person name="Nolan M."/>
            <person name="Lucas S."/>
            <person name="Tice H."/>
            <person name="Cheng J.F."/>
            <person name="Han C."/>
            <person name="Detter J.C."/>
            <person name="Woyke T."/>
            <person name="Goodwin L."/>
            <person name="Pitluck S."/>
            <person name="Held B."/>
            <person name="Brettin T."/>
            <person name="Tapia R."/>
            <person name="Ivanova N."/>
            <person name="Mikhailova N."/>
            <person name="Pati A."/>
            <person name="Liolios K."/>
            <person name="Chen A."/>
            <person name="Palaniappan K."/>
            <person name="Land M."/>
            <person name="Hauser L."/>
            <person name="Chang Y.J."/>
            <person name="Jeffries C.D."/>
            <person name="Rohde M."/>
            <person name="Goker M."/>
            <person name="Bristow J."/>
            <person name="Eisen J.A."/>
            <person name="Markowitz V."/>
            <person name="Hugenholtz P."/>
            <person name="Klenk H.P."/>
            <person name="Kyrpides N.C."/>
        </authorList>
    </citation>
    <scope>NUCLEOTIDE SEQUENCE [LARGE SCALE GENOMIC DNA]</scope>
    <source>
        <strain evidence="2">DSM 45221 / IAM 15411 / JCM 23193 / KCTC 12865</strain>
    </source>
</reference>
<evidence type="ECO:0000313" key="2">
    <source>
        <dbReference type="Proteomes" id="UP000000925"/>
    </source>
</evidence>
<dbReference type="Proteomes" id="UP000000925">
    <property type="component" value="Chromosome"/>
</dbReference>
<sequence>MLCQIHIGIQRDSIRPFEDATDEWVWLRILELRQHGRSSQFKFSIRMAEFELELCSPLEGWARGVEPIDSPIGQQIIDIWCQMGMDDAEYTPGAAVSFMQRVRYLLQKHSSPSMALRTAMA</sequence>
<dbReference type="STRING" id="583355.Caka_1308"/>
<dbReference type="EMBL" id="CP001998">
    <property type="protein sequence ID" value="ADE54328.1"/>
    <property type="molecule type" value="Genomic_DNA"/>
</dbReference>
<dbReference type="KEGG" id="caa:Caka_1308"/>
<organism evidence="1 2">
    <name type="scientific">Coraliomargarita akajimensis (strain DSM 45221 / IAM 15411 / JCM 23193 / KCTC 12865 / 04OKA010-24)</name>
    <dbReference type="NCBI Taxonomy" id="583355"/>
    <lineage>
        <taxon>Bacteria</taxon>
        <taxon>Pseudomonadati</taxon>
        <taxon>Verrucomicrobiota</taxon>
        <taxon>Opitutia</taxon>
        <taxon>Puniceicoccales</taxon>
        <taxon>Coraliomargaritaceae</taxon>
        <taxon>Coraliomargarita</taxon>
    </lineage>
</organism>
<name>D5EIS9_CORAD</name>
<dbReference type="AlphaFoldDB" id="D5EIS9"/>